<reference evidence="2" key="1">
    <citation type="submission" date="2018-05" db="EMBL/GenBank/DDBJ databases">
        <title>Draft genome of Mucuna pruriens seed.</title>
        <authorList>
            <person name="Nnadi N.E."/>
            <person name="Vos R."/>
            <person name="Hasami M.H."/>
            <person name="Devisetty U.K."/>
            <person name="Aguiy J.C."/>
        </authorList>
    </citation>
    <scope>NUCLEOTIDE SEQUENCE [LARGE SCALE GENOMIC DNA]</scope>
    <source>
        <strain evidence="2">JCA_2017</strain>
    </source>
</reference>
<evidence type="ECO:0000259" key="1">
    <source>
        <dbReference type="Pfam" id="PF03732"/>
    </source>
</evidence>
<keyword evidence="3" id="KW-1185">Reference proteome</keyword>
<accession>A0A371EH18</accession>
<dbReference type="EMBL" id="QJKJ01013994">
    <property type="protein sequence ID" value="RDX65284.1"/>
    <property type="molecule type" value="Genomic_DNA"/>
</dbReference>
<name>A0A371EH18_MUCPR</name>
<sequence length="79" mass="9175">MIERKNFEGIVMQWFSNLPARTIHTFNDLATHFVSQFAANKAKRLEVADPFDIKQMKGETHKQYLAHFNGTMVHVNDPD</sequence>
<dbReference type="AlphaFoldDB" id="A0A371EH18"/>
<evidence type="ECO:0000313" key="2">
    <source>
        <dbReference type="EMBL" id="RDX65284.1"/>
    </source>
</evidence>
<proteinExistence type="predicted"/>
<feature type="domain" description="Retrotransposon gag" evidence="1">
    <location>
        <begin position="6"/>
        <end position="76"/>
    </location>
</feature>
<dbReference type="OrthoDB" id="913711at2759"/>
<gene>
    <name evidence="2" type="ORF">CR513_56071</name>
</gene>
<dbReference type="InterPro" id="IPR005162">
    <property type="entry name" value="Retrotrans_gag_dom"/>
</dbReference>
<dbReference type="Pfam" id="PF03732">
    <property type="entry name" value="Retrotrans_gag"/>
    <property type="match status" value="1"/>
</dbReference>
<evidence type="ECO:0000313" key="3">
    <source>
        <dbReference type="Proteomes" id="UP000257109"/>
    </source>
</evidence>
<protein>
    <recommendedName>
        <fullName evidence="1">Retrotransposon gag domain-containing protein</fullName>
    </recommendedName>
</protein>
<comment type="caution">
    <text evidence="2">The sequence shown here is derived from an EMBL/GenBank/DDBJ whole genome shotgun (WGS) entry which is preliminary data.</text>
</comment>
<feature type="non-terminal residue" evidence="2">
    <location>
        <position position="1"/>
    </location>
</feature>
<dbReference type="Proteomes" id="UP000257109">
    <property type="component" value="Unassembled WGS sequence"/>
</dbReference>
<organism evidence="2 3">
    <name type="scientific">Mucuna pruriens</name>
    <name type="common">Velvet bean</name>
    <name type="synonym">Dolichos pruriens</name>
    <dbReference type="NCBI Taxonomy" id="157652"/>
    <lineage>
        <taxon>Eukaryota</taxon>
        <taxon>Viridiplantae</taxon>
        <taxon>Streptophyta</taxon>
        <taxon>Embryophyta</taxon>
        <taxon>Tracheophyta</taxon>
        <taxon>Spermatophyta</taxon>
        <taxon>Magnoliopsida</taxon>
        <taxon>eudicotyledons</taxon>
        <taxon>Gunneridae</taxon>
        <taxon>Pentapetalae</taxon>
        <taxon>rosids</taxon>
        <taxon>fabids</taxon>
        <taxon>Fabales</taxon>
        <taxon>Fabaceae</taxon>
        <taxon>Papilionoideae</taxon>
        <taxon>50 kb inversion clade</taxon>
        <taxon>NPAAA clade</taxon>
        <taxon>indigoferoid/millettioid clade</taxon>
        <taxon>Phaseoleae</taxon>
        <taxon>Mucuna</taxon>
    </lineage>
</organism>